<accession>A0A1I8AG26</accession>
<dbReference type="AlphaFoldDB" id="A0A1I8AG26"/>
<proteinExistence type="predicted"/>
<organism evidence="1 2">
    <name type="scientific">Steinernema glaseri</name>
    <dbReference type="NCBI Taxonomy" id="37863"/>
    <lineage>
        <taxon>Eukaryota</taxon>
        <taxon>Metazoa</taxon>
        <taxon>Ecdysozoa</taxon>
        <taxon>Nematoda</taxon>
        <taxon>Chromadorea</taxon>
        <taxon>Rhabditida</taxon>
        <taxon>Tylenchina</taxon>
        <taxon>Panagrolaimomorpha</taxon>
        <taxon>Strongyloidoidea</taxon>
        <taxon>Steinernematidae</taxon>
        <taxon>Steinernema</taxon>
    </lineage>
</organism>
<evidence type="ECO:0000313" key="2">
    <source>
        <dbReference type="WBParaSite" id="L893_g5583.t2"/>
    </source>
</evidence>
<keyword evidence="1" id="KW-1185">Reference proteome</keyword>
<reference evidence="2" key="1">
    <citation type="submission" date="2016-11" db="UniProtKB">
        <authorList>
            <consortium name="WormBaseParasite"/>
        </authorList>
    </citation>
    <scope>IDENTIFICATION</scope>
</reference>
<protein>
    <submittedName>
        <fullName evidence="2">CVNH domain-containing protein</fullName>
    </submittedName>
</protein>
<evidence type="ECO:0000313" key="1">
    <source>
        <dbReference type="Proteomes" id="UP000095287"/>
    </source>
</evidence>
<name>A0A1I8AG26_9BILA</name>
<sequence length="306" mass="35305">MDVLGRLNAHTWHYHEMEKMFTGRWKAAAGRYADNDRELDLKINFEEGEWGYSTRDYYDGDSLDEMLARDRRFLRFRSIDIGRPLGIGDISDDFKTTCSKEDIFDRLIPLIVRQLRPCNDISLWDGISRQHARMLFDAFLYCKGFRERCSSLDLPYFGPESEQFITTMLEDHCHLDCLSLYSNWPHSETVEHLVLKFLSLRVFGFGIGGLANDDGLKLNPTILKAVLDAWYRVETSFSAYAPWNGDLEPLLSIPLPQNVTRTQPEPKRRGGDESFIVWTKEDGSALACMVRAETVNFSTDSTSWLD</sequence>
<dbReference type="Proteomes" id="UP000095287">
    <property type="component" value="Unplaced"/>
</dbReference>
<dbReference type="WBParaSite" id="L893_g5583.t2">
    <property type="protein sequence ID" value="L893_g5583.t2"/>
    <property type="gene ID" value="L893_g5583"/>
</dbReference>